<evidence type="ECO:0000256" key="6">
    <source>
        <dbReference type="SAM" id="Phobius"/>
    </source>
</evidence>
<feature type="transmembrane region" description="Helical" evidence="6">
    <location>
        <begin position="235"/>
        <end position="258"/>
    </location>
</feature>
<reference evidence="8" key="1">
    <citation type="submission" date="2021-04" db="EMBL/GenBank/DDBJ databases">
        <authorList>
            <consortium name="Molecular Ecology Group"/>
        </authorList>
    </citation>
    <scope>NUCLEOTIDE SEQUENCE</scope>
</reference>
<comment type="caution">
    <text evidence="8">The sequence shown here is derived from an EMBL/GenBank/DDBJ whole genome shotgun (WGS) entry which is preliminary data.</text>
</comment>
<dbReference type="InterPro" id="IPR005828">
    <property type="entry name" value="MFS_sugar_transport-like"/>
</dbReference>
<dbReference type="Proteomes" id="UP000678393">
    <property type="component" value="Unassembled WGS sequence"/>
</dbReference>
<dbReference type="InterPro" id="IPR036259">
    <property type="entry name" value="MFS_trans_sf"/>
</dbReference>
<dbReference type="Pfam" id="PF00083">
    <property type="entry name" value="Sugar_tr"/>
    <property type="match status" value="2"/>
</dbReference>
<feature type="transmembrane region" description="Helical" evidence="6">
    <location>
        <begin position="574"/>
        <end position="596"/>
    </location>
</feature>
<accession>A0A8S3YV89</accession>
<keyword evidence="2 6" id="KW-0812">Transmembrane</keyword>
<feature type="transmembrane region" description="Helical" evidence="6">
    <location>
        <begin position="448"/>
        <end position="469"/>
    </location>
</feature>
<feature type="transmembrane region" description="Helical" evidence="6">
    <location>
        <begin position="264"/>
        <end position="282"/>
    </location>
</feature>
<organism evidence="8 9">
    <name type="scientific">Candidula unifasciata</name>
    <dbReference type="NCBI Taxonomy" id="100452"/>
    <lineage>
        <taxon>Eukaryota</taxon>
        <taxon>Metazoa</taxon>
        <taxon>Spiralia</taxon>
        <taxon>Lophotrochozoa</taxon>
        <taxon>Mollusca</taxon>
        <taxon>Gastropoda</taxon>
        <taxon>Heterobranchia</taxon>
        <taxon>Euthyneura</taxon>
        <taxon>Panpulmonata</taxon>
        <taxon>Eupulmonata</taxon>
        <taxon>Stylommatophora</taxon>
        <taxon>Helicina</taxon>
        <taxon>Helicoidea</taxon>
        <taxon>Geomitridae</taxon>
        <taxon>Candidula</taxon>
    </lineage>
</organism>
<dbReference type="CDD" id="cd17317">
    <property type="entry name" value="MFS_SLC22"/>
    <property type="match status" value="1"/>
</dbReference>
<feature type="transmembrane region" description="Helical" evidence="6">
    <location>
        <begin position="177"/>
        <end position="196"/>
    </location>
</feature>
<evidence type="ECO:0000256" key="5">
    <source>
        <dbReference type="SAM" id="MobiDB-lite"/>
    </source>
</evidence>
<dbReference type="GO" id="GO:0016020">
    <property type="term" value="C:membrane"/>
    <property type="evidence" value="ECO:0007669"/>
    <property type="project" value="UniProtKB-SubCell"/>
</dbReference>
<feature type="region of interest" description="Disordered" evidence="5">
    <location>
        <begin position="315"/>
        <end position="334"/>
    </location>
</feature>
<evidence type="ECO:0000256" key="4">
    <source>
        <dbReference type="ARBA" id="ARBA00023136"/>
    </source>
</evidence>
<feature type="transmembrane region" description="Helical" evidence="6">
    <location>
        <begin position="509"/>
        <end position="527"/>
    </location>
</feature>
<feature type="transmembrane region" description="Helical" evidence="6">
    <location>
        <begin position="539"/>
        <end position="562"/>
    </location>
</feature>
<name>A0A8S3YV89_9EUPU</name>
<feature type="transmembrane region" description="Helical" evidence="6">
    <location>
        <begin position="202"/>
        <end position="223"/>
    </location>
</feature>
<dbReference type="InterPro" id="IPR020846">
    <property type="entry name" value="MFS_dom"/>
</dbReference>
<dbReference type="Gene3D" id="1.20.1250.20">
    <property type="entry name" value="MFS general substrate transporter like domains"/>
    <property type="match status" value="1"/>
</dbReference>
<dbReference type="PROSITE" id="PS50850">
    <property type="entry name" value="MFS"/>
    <property type="match status" value="1"/>
</dbReference>
<evidence type="ECO:0000259" key="7">
    <source>
        <dbReference type="PROSITE" id="PS50850"/>
    </source>
</evidence>
<dbReference type="EMBL" id="CAJHNH020000657">
    <property type="protein sequence ID" value="CAG5119100.1"/>
    <property type="molecule type" value="Genomic_DNA"/>
</dbReference>
<evidence type="ECO:0000313" key="9">
    <source>
        <dbReference type="Proteomes" id="UP000678393"/>
    </source>
</evidence>
<gene>
    <name evidence="8" type="ORF">CUNI_LOCUS4658</name>
</gene>
<dbReference type="AlphaFoldDB" id="A0A8S3YV89"/>
<keyword evidence="9" id="KW-1185">Reference proteome</keyword>
<keyword evidence="4 6" id="KW-0472">Membrane</keyword>
<feature type="transmembrane region" description="Helical" evidence="6">
    <location>
        <begin position="481"/>
        <end position="502"/>
    </location>
</feature>
<evidence type="ECO:0000256" key="2">
    <source>
        <dbReference type="ARBA" id="ARBA00022692"/>
    </source>
</evidence>
<comment type="subcellular location">
    <subcellularLocation>
        <location evidence="1">Membrane</location>
        <topology evidence="1">Multi-pass membrane protein</topology>
    </subcellularLocation>
</comment>
<feature type="compositionally biased region" description="Polar residues" evidence="5">
    <location>
        <begin position="321"/>
        <end position="334"/>
    </location>
</feature>
<feature type="transmembrane region" description="Helical" evidence="6">
    <location>
        <begin position="145"/>
        <end position="165"/>
    </location>
</feature>
<evidence type="ECO:0000256" key="1">
    <source>
        <dbReference type="ARBA" id="ARBA00004141"/>
    </source>
</evidence>
<proteinExistence type="predicted"/>
<evidence type="ECO:0000256" key="3">
    <source>
        <dbReference type="ARBA" id="ARBA00022989"/>
    </source>
</evidence>
<dbReference type="PANTHER" id="PTHR24064">
    <property type="entry name" value="SOLUTE CARRIER FAMILY 22 MEMBER"/>
    <property type="match status" value="1"/>
</dbReference>
<keyword evidence="3 6" id="KW-1133">Transmembrane helix</keyword>
<dbReference type="OrthoDB" id="2261376at2759"/>
<feature type="transmembrane region" description="Helical" evidence="6">
    <location>
        <begin position="602"/>
        <end position="621"/>
    </location>
</feature>
<protein>
    <recommendedName>
        <fullName evidence="7">Major facilitator superfamily (MFS) profile domain-containing protein</fullName>
    </recommendedName>
</protein>
<feature type="domain" description="Major facilitator superfamily (MFS) profile" evidence="7">
    <location>
        <begin position="91"/>
        <end position="626"/>
    </location>
</feature>
<feature type="transmembrane region" description="Helical" evidence="6">
    <location>
        <begin position="25"/>
        <end position="50"/>
    </location>
</feature>
<dbReference type="GO" id="GO:0022857">
    <property type="term" value="F:transmembrane transporter activity"/>
    <property type="evidence" value="ECO:0007669"/>
    <property type="project" value="InterPro"/>
</dbReference>
<dbReference type="SUPFAM" id="SSF103473">
    <property type="entry name" value="MFS general substrate transporter"/>
    <property type="match status" value="1"/>
</dbReference>
<sequence>MEKSCQITDVDQLQLKLFSKYKFQLFAFICLGITYARGAWNVFGVLFLAADSGHSCDPHVEGIIQFSSQEVASPYSSSQNFTLGNTSSSGEYVGVQKGVIFKECDILVFYENGTNASRPCNYGWVYDSEFKSTIVSEWDLVCVRAYLAELSTTLYMAGSMIGALLITPMADKFGRRLVLLTCLVSQAVLGACVSWSPSYIVFTALRFIVGFFNMGIALSTYVMMTEIFPAQHRTIPCCGFQIFWAFGIMLTALFGFLVRDWRHLQLIFSLPNLLCAALIWFLPESLPWLISQNKLKKAQAVVESIAKFNGIDIPTNLPKPESQSPNEQNYEPQNKCNNTQEWAEQPLLSGTLSHHEAVLLLAEFTTPSELRTIPAGDGVYSKHVQHNGLHCSDLGDPTSYTPRSGNTPVNTEVQITIQKDSGLTNNTVDENDALPVSSVFVLCYSSRMCLYSVIIFYLYFANSLSYFGISLSTPVLHGNQFLNLFLLGMVEVPAYILCLLVCDRFGRKIPLCIFLLMCGVMNIIAVLITEDATSGLSHLRIACVMVGKFAITGGYTTVYLYSAEIFPTSVRNHAIGISSCFENFGSIAAPFIVFSAKSVPELPMILFGVVSIIGGALVIIMPETQSRPLPQNVEDVESWDFPRH</sequence>
<evidence type="ECO:0000313" key="8">
    <source>
        <dbReference type="EMBL" id="CAG5119100.1"/>
    </source>
</evidence>